<dbReference type="AlphaFoldDB" id="A0A1H7WQJ5"/>
<sequence>MPVIELTTLIDADINICFDLARSIDLHTISTKKTKEQAIAGVTTGLIGNGIVQHQQSLLGTTFK</sequence>
<evidence type="ECO:0000313" key="2">
    <source>
        <dbReference type="Proteomes" id="UP000199421"/>
    </source>
</evidence>
<name>A0A1H7WQJ5_OLID1</name>
<dbReference type="EMBL" id="FOAF01000009">
    <property type="protein sequence ID" value="SEM23810.1"/>
    <property type="molecule type" value="Genomic_DNA"/>
</dbReference>
<accession>A0A1H7WQJ5</accession>
<reference evidence="2" key="1">
    <citation type="submission" date="2016-10" db="EMBL/GenBank/DDBJ databases">
        <authorList>
            <person name="Varghese N."/>
            <person name="Submissions S."/>
        </authorList>
    </citation>
    <scope>NUCLEOTIDE SEQUENCE [LARGE SCALE GENOMIC DNA]</scope>
    <source>
        <strain evidence="2">DSM 18733</strain>
    </source>
</reference>
<organism evidence="1 2">
    <name type="scientific">Olivibacter domesticus</name>
    <name type="common">Pseudosphingobacterium domesticum</name>
    <dbReference type="NCBI Taxonomy" id="407022"/>
    <lineage>
        <taxon>Bacteria</taxon>
        <taxon>Pseudomonadati</taxon>
        <taxon>Bacteroidota</taxon>
        <taxon>Sphingobacteriia</taxon>
        <taxon>Sphingobacteriales</taxon>
        <taxon>Sphingobacteriaceae</taxon>
        <taxon>Olivibacter</taxon>
    </lineage>
</organism>
<protein>
    <submittedName>
        <fullName evidence="1">Uncharacterized protein</fullName>
    </submittedName>
</protein>
<dbReference type="RefSeq" id="WP_202907921.1">
    <property type="nucleotide sequence ID" value="NZ_FOAF01000009.1"/>
</dbReference>
<gene>
    <name evidence="1" type="ORF">SAMN05661044_04619</name>
</gene>
<evidence type="ECO:0000313" key="1">
    <source>
        <dbReference type="EMBL" id="SEM23810.1"/>
    </source>
</evidence>
<dbReference type="Proteomes" id="UP000199421">
    <property type="component" value="Unassembled WGS sequence"/>
</dbReference>
<proteinExistence type="predicted"/>
<keyword evidence="2" id="KW-1185">Reference proteome</keyword>
<dbReference type="STRING" id="407022.SAMN05661044_04619"/>